<keyword evidence="2" id="KW-1185">Reference proteome</keyword>
<proteinExistence type="predicted"/>
<reference evidence="1" key="1">
    <citation type="submission" date="2020-01" db="EMBL/GenBank/DDBJ databases">
        <title>Genome Sequencing of Three Apophysomyces-Like Fungal Strains Confirms a Novel Fungal Genus in the Mucoromycota with divergent Burkholderia-like Endosymbiotic Bacteria.</title>
        <authorList>
            <person name="Stajich J.E."/>
            <person name="Macias A.M."/>
            <person name="Carter-House D."/>
            <person name="Lovett B."/>
            <person name="Kasson L.R."/>
            <person name="Berry K."/>
            <person name="Grigoriev I."/>
            <person name="Chang Y."/>
            <person name="Spatafora J."/>
            <person name="Kasson M.T."/>
        </authorList>
    </citation>
    <scope>NUCLEOTIDE SEQUENCE</scope>
    <source>
        <strain evidence="1">NRRL A-21654</strain>
    </source>
</reference>
<name>A0A8H7BV93_9FUNG</name>
<dbReference type="Proteomes" id="UP000605846">
    <property type="component" value="Unassembled WGS sequence"/>
</dbReference>
<dbReference type="EMBL" id="JABAYA010000100">
    <property type="protein sequence ID" value="KAF7725283.1"/>
    <property type="molecule type" value="Genomic_DNA"/>
</dbReference>
<sequence>MITASMENEANNRLVAELEEKVQSLLTDNLLKDVTSDTTLEELNTLIAIERGNAYRIQIDRGPLEPLCQASTVNDIKKLIQVKLERMHKHGKHISCQRLLDDQALVSELGIRQNSVLKFTRLAFEKGKHRRAWHWYNKRARPC</sequence>
<dbReference type="Gene3D" id="3.10.20.90">
    <property type="entry name" value="Phosphatidylinositol 3-kinase Catalytic Subunit, Chain A, domain 1"/>
    <property type="match status" value="1"/>
</dbReference>
<evidence type="ECO:0008006" key="3">
    <source>
        <dbReference type="Google" id="ProtNLM"/>
    </source>
</evidence>
<dbReference type="OrthoDB" id="72819at2759"/>
<dbReference type="AlphaFoldDB" id="A0A8H7BV93"/>
<accession>A0A8H7BV93</accession>
<gene>
    <name evidence="1" type="ORF">EC973_000293</name>
</gene>
<protein>
    <recommendedName>
        <fullName evidence="3">SNRNP25 ubiquitin-like domain-containing protein</fullName>
    </recommendedName>
</protein>
<evidence type="ECO:0000313" key="2">
    <source>
        <dbReference type="Proteomes" id="UP000605846"/>
    </source>
</evidence>
<evidence type="ECO:0000313" key="1">
    <source>
        <dbReference type="EMBL" id="KAF7725283.1"/>
    </source>
</evidence>
<comment type="caution">
    <text evidence="1">The sequence shown here is derived from an EMBL/GenBank/DDBJ whole genome shotgun (WGS) entry which is preliminary data.</text>
</comment>
<organism evidence="1 2">
    <name type="scientific">Apophysomyces ossiformis</name>
    <dbReference type="NCBI Taxonomy" id="679940"/>
    <lineage>
        <taxon>Eukaryota</taxon>
        <taxon>Fungi</taxon>
        <taxon>Fungi incertae sedis</taxon>
        <taxon>Mucoromycota</taxon>
        <taxon>Mucoromycotina</taxon>
        <taxon>Mucoromycetes</taxon>
        <taxon>Mucorales</taxon>
        <taxon>Mucorineae</taxon>
        <taxon>Mucoraceae</taxon>
        <taxon>Apophysomyces</taxon>
    </lineage>
</organism>